<feature type="compositionally biased region" description="Low complexity" evidence="1">
    <location>
        <begin position="9"/>
        <end position="20"/>
    </location>
</feature>
<protein>
    <submittedName>
        <fullName evidence="3">Hydrolase</fullName>
    </submittedName>
</protein>
<dbReference type="Pfam" id="PF03372">
    <property type="entry name" value="Exo_endo_phos"/>
    <property type="match status" value="1"/>
</dbReference>
<feature type="compositionally biased region" description="Basic and acidic residues" evidence="1">
    <location>
        <begin position="315"/>
        <end position="334"/>
    </location>
</feature>
<dbReference type="InterPro" id="IPR036691">
    <property type="entry name" value="Endo/exonu/phosph_ase_sf"/>
</dbReference>
<dbReference type="PANTHER" id="PTHR12121">
    <property type="entry name" value="CARBON CATABOLITE REPRESSOR PROTEIN 4"/>
    <property type="match status" value="1"/>
</dbReference>
<keyword evidence="4" id="KW-1185">Reference proteome</keyword>
<dbReference type="PANTHER" id="PTHR12121:SF36">
    <property type="entry name" value="ENDONUCLEASE_EXONUCLEASE_PHOSPHATASE DOMAIN-CONTAINING PROTEIN"/>
    <property type="match status" value="1"/>
</dbReference>
<evidence type="ECO:0000256" key="1">
    <source>
        <dbReference type="SAM" id="MobiDB-lite"/>
    </source>
</evidence>
<evidence type="ECO:0000313" key="4">
    <source>
        <dbReference type="Proteomes" id="UP000244928"/>
    </source>
</evidence>
<dbReference type="CDD" id="cd09083">
    <property type="entry name" value="EEP-1"/>
    <property type="match status" value="1"/>
</dbReference>
<dbReference type="AlphaFoldDB" id="A0A2S1R801"/>
<reference evidence="3 4" key="1">
    <citation type="submission" date="2016-04" db="EMBL/GenBank/DDBJ databases">
        <title>Complete genome sequence of Dietzia lutea YIM 80766T, a strain isolated from desert soil in Egypt.</title>
        <authorList>
            <person name="Zhao J."/>
            <person name="Hu B."/>
            <person name="Geng S."/>
            <person name="Nie Y."/>
            <person name="Tang Y."/>
        </authorList>
    </citation>
    <scope>NUCLEOTIDE SEQUENCE [LARGE SCALE GENOMIC DNA]</scope>
    <source>
        <strain evidence="3 4">YIM 80766</strain>
    </source>
</reference>
<evidence type="ECO:0000313" key="3">
    <source>
        <dbReference type="EMBL" id="AWH92420.1"/>
    </source>
</evidence>
<dbReference type="RefSeq" id="WP_108847660.1">
    <property type="nucleotide sequence ID" value="NZ_CP015449.1"/>
</dbReference>
<dbReference type="KEGG" id="dlu:A6035_09865"/>
<evidence type="ECO:0000259" key="2">
    <source>
        <dbReference type="Pfam" id="PF03372"/>
    </source>
</evidence>
<organism evidence="3 4">
    <name type="scientific">Dietzia lutea</name>
    <dbReference type="NCBI Taxonomy" id="546160"/>
    <lineage>
        <taxon>Bacteria</taxon>
        <taxon>Bacillati</taxon>
        <taxon>Actinomycetota</taxon>
        <taxon>Actinomycetes</taxon>
        <taxon>Mycobacteriales</taxon>
        <taxon>Dietziaceae</taxon>
        <taxon>Dietzia</taxon>
    </lineage>
</organism>
<dbReference type="Proteomes" id="UP000244928">
    <property type="component" value="Chromosome"/>
</dbReference>
<feature type="region of interest" description="Disordered" evidence="1">
    <location>
        <begin position="1"/>
        <end position="28"/>
    </location>
</feature>
<keyword evidence="3" id="KW-0378">Hydrolase</keyword>
<dbReference type="InterPro" id="IPR005135">
    <property type="entry name" value="Endo/exonuclease/phosphatase"/>
</dbReference>
<dbReference type="Gene3D" id="3.60.10.10">
    <property type="entry name" value="Endonuclease/exonuclease/phosphatase"/>
    <property type="match status" value="1"/>
</dbReference>
<feature type="region of interest" description="Disordered" evidence="1">
    <location>
        <begin position="287"/>
        <end position="334"/>
    </location>
</feature>
<dbReference type="GO" id="GO:0000175">
    <property type="term" value="F:3'-5'-RNA exonuclease activity"/>
    <property type="evidence" value="ECO:0007669"/>
    <property type="project" value="TreeGrafter"/>
</dbReference>
<dbReference type="EMBL" id="CP015449">
    <property type="protein sequence ID" value="AWH92420.1"/>
    <property type="molecule type" value="Genomic_DNA"/>
</dbReference>
<dbReference type="SUPFAM" id="SSF56219">
    <property type="entry name" value="DNase I-like"/>
    <property type="match status" value="1"/>
</dbReference>
<feature type="compositionally biased region" description="Low complexity" evidence="1">
    <location>
        <begin position="287"/>
        <end position="299"/>
    </location>
</feature>
<gene>
    <name evidence="3" type="ORF">A6035_09865</name>
</gene>
<name>A0A2S1R801_9ACTN</name>
<accession>A0A2S1R801</accession>
<proteinExistence type="predicted"/>
<feature type="domain" description="Endonuclease/exonuclease/phosphatase" evidence="2">
    <location>
        <begin position="41"/>
        <end position="286"/>
    </location>
</feature>
<dbReference type="InterPro" id="IPR050410">
    <property type="entry name" value="CCR4/nocturin_mRNA_transcr"/>
</dbReference>
<sequence>MAQREPRRGFASGSASVGAADPSPWTPPLIGPVPAPGLHVMTWNVRRPVPAALTRAADRWRHRTPRVRALLASERPTVLCAQEVVAEQVPTVLEGLGPGYDHVGRGRSADGGGEACPVFFDTTRLELLGWEQSALSDTPHRAGSVSWGNLFPRVVVEVRLRDRVTGHELLVVNTHLDPLSARSRLRSARALLEVVAERDLPAVVTGDLNAGSSSPAVRELLSDGTLVDSWRVARARRSEQWGTYADYRRPRRDGARIDWILTTPGLTVIDAAINPLRHEGGWPSDHLPVHAVVHPVGPDGPAGPDGPDGPAGPDDEAHNGVRGETRGEGGARRT</sequence>